<evidence type="ECO:0000313" key="3">
    <source>
        <dbReference type="Proteomes" id="UP000813427"/>
    </source>
</evidence>
<name>A0A8K0WBA5_9HYPO</name>
<dbReference type="EMBL" id="JAGPXF010000005">
    <property type="protein sequence ID" value="KAH7242670.1"/>
    <property type="molecule type" value="Genomic_DNA"/>
</dbReference>
<accession>A0A8K0WBA5</accession>
<protein>
    <submittedName>
        <fullName evidence="2">Uncharacterized protein</fullName>
    </submittedName>
</protein>
<feature type="compositionally biased region" description="Polar residues" evidence="1">
    <location>
        <begin position="250"/>
        <end position="261"/>
    </location>
</feature>
<dbReference type="Proteomes" id="UP000813427">
    <property type="component" value="Unassembled WGS sequence"/>
</dbReference>
<dbReference type="OrthoDB" id="6499973at2759"/>
<reference evidence="2" key="1">
    <citation type="journal article" date="2021" name="Nat. Commun.">
        <title>Genetic determinants of endophytism in the Arabidopsis root mycobiome.</title>
        <authorList>
            <person name="Mesny F."/>
            <person name="Miyauchi S."/>
            <person name="Thiergart T."/>
            <person name="Pickel B."/>
            <person name="Atanasova L."/>
            <person name="Karlsson M."/>
            <person name="Huettel B."/>
            <person name="Barry K.W."/>
            <person name="Haridas S."/>
            <person name="Chen C."/>
            <person name="Bauer D."/>
            <person name="Andreopoulos W."/>
            <person name="Pangilinan J."/>
            <person name="LaButti K."/>
            <person name="Riley R."/>
            <person name="Lipzen A."/>
            <person name="Clum A."/>
            <person name="Drula E."/>
            <person name="Henrissat B."/>
            <person name="Kohler A."/>
            <person name="Grigoriev I.V."/>
            <person name="Martin F.M."/>
            <person name="Hacquard S."/>
        </authorList>
    </citation>
    <scope>NUCLEOTIDE SEQUENCE</scope>
    <source>
        <strain evidence="2">MPI-SDFR-AT-0068</strain>
    </source>
</reference>
<dbReference type="AlphaFoldDB" id="A0A8K0WBA5"/>
<proteinExistence type="predicted"/>
<keyword evidence="3" id="KW-1185">Reference proteome</keyword>
<evidence type="ECO:0000256" key="1">
    <source>
        <dbReference type="SAM" id="MobiDB-lite"/>
    </source>
</evidence>
<organism evidence="2 3">
    <name type="scientific">Fusarium tricinctum</name>
    <dbReference type="NCBI Taxonomy" id="61284"/>
    <lineage>
        <taxon>Eukaryota</taxon>
        <taxon>Fungi</taxon>
        <taxon>Dikarya</taxon>
        <taxon>Ascomycota</taxon>
        <taxon>Pezizomycotina</taxon>
        <taxon>Sordariomycetes</taxon>
        <taxon>Hypocreomycetidae</taxon>
        <taxon>Hypocreales</taxon>
        <taxon>Nectriaceae</taxon>
        <taxon>Fusarium</taxon>
        <taxon>Fusarium tricinctum species complex</taxon>
    </lineage>
</organism>
<gene>
    <name evidence="2" type="ORF">BKA59DRAFT_481171</name>
</gene>
<sequence length="261" mass="30460">MGGAIEDMIAYVWPPPRGLKREPGGRKNPENFQYHLKWGFSIYRTYYGEDSDKNWQMLLHSLKHQTRLAFGSYEDDKDTDQDDCQRLRELFHLDVHEDPSLLGGLDVRGIREFCKSEKLKADEIVDVGHERGYKRLCKRTRPPETEGMADYVFDFVLLADEAVFKDIARGEYVVKAVSLRWEDGCSTWGWMRIPTGYLLDLWTLLMWNDDRTERALSFRGTEEELNQHVWPGDTALDDTGHSSEIRPSSLHYSNQDTYHMS</sequence>
<comment type="caution">
    <text evidence="2">The sequence shown here is derived from an EMBL/GenBank/DDBJ whole genome shotgun (WGS) entry which is preliminary data.</text>
</comment>
<evidence type="ECO:0000313" key="2">
    <source>
        <dbReference type="EMBL" id="KAH7242670.1"/>
    </source>
</evidence>
<feature type="region of interest" description="Disordered" evidence="1">
    <location>
        <begin position="231"/>
        <end position="261"/>
    </location>
</feature>